<dbReference type="Pfam" id="PF03999">
    <property type="entry name" value="MAP65_ASE1"/>
    <property type="match status" value="1"/>
</dbReference>
<feature type="region of interest" description="Disordered" evidence="2">
    <location>
        <begin position="388"/>
        <end position="411"/>
    </location>
</feature>
<accession>A0A367J2R7</accession>
<dbReference type="Proteomes" id="UP000253551">
    <property type="component" value="Unassembled WGS sequence"/>
</dbReference>
<dbReference type="GO" id="GO:0008017">
    <property type="term" value="F:microtubule binding"/>
    <property type="evidence" value="ECO:0007669"/>
    <property type="project" value="InterPro"/>
</dbReference>
<dbReference type="GO" id="GO:1990023">
    <property type="term" value="C:mitotic spindle midzone"/>
    <property type="evidence" value="ECO:0007669"/>
    <property type="project" value="TreeGrafter"/>
</dbReference>
<dbReference type="GO" id="GO:0051256">
    <property type="term" value="P:mitotic spindle midzone assembly"/>
    <property type="evidence" value="ECO:0007669"/>
    <property type="project" value="TreeGrafter"/>
</dbReference>
<evidence type="ECO:0000313" key="4">
    <source>
        <dbReference type="Proteomes" id="UP000253551"/>
    </source>
</evidence>
<dbReference type="STRING" id="4846.A0A367J2R7"/>
<dbReference type="GO" id="GO:0005737">
    <property type="term" value="C:cytoplasm"/>
    <property type="evidence" value="ECO:0007669"/>
    <property type="project" value="TreeGrafter"/>
</dbReference>
<feature type="compositionally biased region" description="Polar residues" evidence="2">
    <location>
        <begin position="402"/>
        <end position="411"/>
    </location>
</feature>
<feature type="coiled-coil region" evidence="1">
    <location>
        <begin position="70"/>
        <end position="97"/>
    </location>
</feature>
<feature type="region of interest" description="Disordered" evidence="2">
    <location>
        <begin position="451"/>
        <end position="480"/>
    </location>
</feature>
<reference evidence="3 4" key="1">
    <citation type="journal article" date="2018" name="G3 (Bethesda)">
        <title>Phylogenetic and Phylogenomic Definition of Rhizopus Species.</title>
        <authorList>
            <person name="Gryganskyi A.P."/>
            <person name="Golan J."/>
            <person name="Dolatabadi S."/>
            <person name="Mondo S."/>
            <person name="Robb S."/>
            <person name="Idnurm A."/>
            <person name="Muszewska A."/>
            <person name="Steczkiewicz K."/>
            <person name="Masonjones S."/>
            <person name="Liao H.L."/>
            <person name="Gajdeczka M.T."/>
            <person name="Anike F."/>
            <person name="Vuek A."/>
            <person name="Anishchenko I.M."/>
            <person name="Voigt K."/>
            <person name="de Hoog G.S."/>
            <person name="Smith M.E."/>
            <person name="Heitman J."/>
            <person name="Vilgalys R."/>
            <person name="Stajich J.E."/>
        </authorList>
    </citation>
    <scope>NUCLEOTIDE SEQUENCE [LARGE SCALE GENOMIC DNA]</scope>
    <source>
        <strain evidence="3 4">LSU 92-RS-03</strain>
    </source>
</reference>
<dbReference type="InterPro" id="IPR007145">
    <property type="entry name" value="MAP65_Ase1_PRC1"/>
</dbReference>
<name>A0A367J2R7_RHIST</name>
<feature type="compositionally biased region" description="Acidic residues" evidence="2">
    <location>
        <begin position="467"/>
        <end position="477"/>
    </location>
</feature>
<comment type="caution">
    <text evidence="3">The sequence shown here is derived from an EMBL/GenBank/DDBJ whole genome shotgun (WGS) entry which is preliminary data.</text>
</comment>
<gene>
    <name evidence="3" type="ORF">CU098_005031</name>
</gene>
<dbReference type="PANTHER" id="PTHR19321">
    <property type="entry name" value="PROTEIN REGULATOR OF CYTOKINESIS 1 PRC1-RELATED"/>
    <property type="match status" value="1"/>
</dbReference>
<sequence>MGEYVPNTLAFDSDTPLKNKLQNLQQEFTQVKEEYNNKLGYVQELHKQLEALSYALGGFVNTNLIATTEIDVSSLAVNSLEDELQRTEQEYVSRKAVVDHSVDEICFTIDTLGLNTTHELDILSKKYKSEVNPDNKMELCNLLVSEDSMDSIANRVAELREIRGRVESHKEELKNNLHRIWDILRVDPDECEAFIMSNEGLNPEKIQNYEQELEKLLVLKQERIGEFIERAREELQILWEQLYYSETQRHQFLSAYSEELDDKILMVYEEEISRLRLELEDSKYIIERIQKYMQLKKEIEEFQDSTKDPNRLFGKGQRDPGRLLREEKFRKRMDRELPKLRMELEGSLLEYEALKSRPFMVYGKPYLDVIYEANEEAAQQKVPITAPRTPKRETVPRKPFTSPRNTSNRYHMFNTPQFNRTRHFQVTAENMTPTKEDRSITVLHRVRERNIRKRSQKPIRRGHFGSDDDDDEEEAEAEVERMLRESKNAMIAAEKKVIIQPE</sequence>
<evidence type="ECO:0000256" key="2">
    <source>
        <dbReference type="SAM" id="MobiDB-lite"/>
    </source>
</evidence>
<protein>
    <recommendedName>
        <fullName evidence="5">Protein regulator of cytokinesis 1</fullName>
    </recommendedName>
</protein>
<evidence type="ECO:0000256" key="1">
    <source>
        <dbReference type="SAM" id="Coils"/>
    </source>
</evidence>
<proteinExistence type="predicted"/>
<evidence type="ECO:0008006" key="5">
    <source>
        <dbReference type="Google" id="ProtNLM"/>
    </source>
</evidence>
<keyword evidence="4" id="KW-1185">Reference proteome</keyword>
<organism evidence="3 4">
    <name type="scientific">Rhizopus stolonifer</name>
    <name type="common">Rhizopus nigricans</name>
    <dbReference type="NCBI Taxonomy" id="4846"/>
    <lineage>
        <taxon>Eukaryota</taxon>
        <taxon>Fungi</taxon>
        <taxon>Fungi incertae sedis</taxon>
        <taxon>Mucoromycota</taxon>
        <taxon>Mucoromycotina</taxon>
        <taxon>Mucoromycetes</taxon>
        <taxon>Mucorales</taxon>
        <taxon>Mucorineae</taxon>
        <taxon>Rhizopodaceae</taxon>
        <taxon>Rhizopus</taxon>
    </lineage>
</organism>
<evidence type="ECO:0000313" key="3">
    <source>
        <dbReference type="EMBL" id="RCH84216.1"/>
    </source>
</evidence>
<dbReference type="AlphaFoldDB" id="A0A367J2R7"/>
<keyword evidence="1" id="KW-0175">Coiled coil</keyword>
<dbReference type="Gene3D" id="1.20.58.1520">
    <property type="match status" value="1"/>
</dbReference>
<dbReference type="PANTHER" id="PTHR19321:SF41">
    <property type="entry name" value="FASCETTO-RELATED"/>
    <property type="match status" value="1"/>
</dbReference>
<feature type="compositionally biased region" description="Basic residues" evidence="2">
    <location>
        <begin position="451"/>
        <end position="463"/>
    </location>
</feature>
<dbReference type="OrthoDB" id="642895at2759"/>
<dbReference type="EMBL" id="PJQM01004509">
    <property type="protein sequence ID" value="RCH84216.1"/>
    <property type="molecule type" value="Genomic_DNA"/>
</dbReference>